<evidence type="ECO:0000313" key="1">
    <source>
        <dbReference type="EMBL" id="OZG59350.1"/>
    </source>
</evidence>
<comment type="caution">
    <text evidence="1">The sequence shown here is derived from an EMBL/GenBank/DDBJ whole genome shotgun (WGS) entry which is preliminary data.</text>
</comment>
<organism evidence="1 2">
    <name type="scientific">Bifidobacterium tissieri</name>
    <dbReference type="NCBI Taxonomy" id="1630162"/>
    <lineage>
        <taxon>Bacteria</taxon>
        <taxon>Bacillati</taxon>
        <taxon>Actinomycetota</taxon>
        <taxon>Actinomycetes</taxon>
        <taxon>Bifidobacteriales</taxon>
        <taxon>Bifidobacteriaceae</taxon>
        <taxon>Bifidobacterium</taxon>
    </lineage>
</organism>
<reference evidence="1 2" key="1">
    <citation type="journal article" date="2017" name="BMC Genomics">
        <title>Comparative genomic and phylogenomic analyses of the Bifidobacteriaceae family.</title>
        <authorList>
            <person name="Lugli G.A."/>
            <person name="Milani C."/>
            <person name="Turroni F."/>
            <person name="Duranti S."/>
            <person name="Mancabelli L."/>
            <person name="Mangifesta M."/>
            <person name="Ferrario C."/>
            <person name="Modesto M."/>
            <person name="Mattarelli P."/>
            <person name="Jiri K."/>
            <person name="van Sinderen D."/>
            <person name="Ventura M."/>
        </authorList>
    </citation>
    <scope>NUCLEOTIDE SEQUENCE [LARGE SCALE GENOMIC DNA]</scope>
    <source>
        <strain evidence="1 2">DSM 100201</strain>
    </source>
</reference>
<sequence length="203" mass="22794">MNPLIQLEATAKDEETEPKLADIIDAIRHEYDTDMDDPDSEMRIRTWFDAACYHWARVMTYGDHDARSLAIVAAVLERQDHDMIPALIAGLMDDTTIDDMRRFLDIAYDHRREDLPSRILSTCTGNGWGYVTLPAPTIMRTAMRHLDAIIQNSADESTAAAHATTALLAAATGMRDTARDAARQALRIDPGIPYDAWLEHLSR</sequence>
<gene>
    <name evidence="1" type="ORF">BTIS_0081</name>
</gene>
<protein>
    <submittedName>
        <fullName evidence="1">Uncharacterized protein</fullName>
    </submittedName>
</protein>
<proteinExistence type="predicted"/>
<evidence type="ECO:0000313" key="2">
    <source>
        <dbReference type="Proteomes" id="UP000216444"/>
    </source>
</evidence>
<dbReference type="Proteomes" id="UP000216444">
    <property type="component" value="Unassembled WGS sequence"/>
</dbReference>
<dbReference type="RefSeq" id="WP_094661690.1">
    <property type="nucleotide sequence ID" value="NZ_MWWV01000001.1"/>
</dbReference>
<keyword evidence="2" id="KW-1185">Reference proteome</keyword>
<dbReference type="EMBL" id="MWWV01000001">
    <property type="protein sequence ID" value="OZG59350.1"/>
    <property type="molecule type" value="Genomic_DNA"/>
</dbReference>
<accession>A0A261FJK2</accession>
<name>A0A261FJK2_9BIFI</name>
<dbReference type="AlphaFoldDB" id="A0A261FJK2"/>